<evidence type="ECO:0000313" key="1">
    <source>
        <dbReference type="EMBL" id="JAD25329.1"/>
    </source>
</evidence>
<reference evidence="1" key="1">
    <citation type="submission" date="2014-09" db="EMBL/GenBank/DDBJ databases">
        <authorList>
            <person name="Magalhaes I.L.F."/>
            <person name="Oliveira U."/>
            <person name="Santos F.R."/>
            <person name="Vidigal T.H.D.A."/>
            <person name="Brescovit A.D."/>
            <person name="Santos A.J."/>
        </authorList>
    </citation>
    <scope>NUCLEOTIDE SEQUENCE</scope>
    <source>
        <tissue evidence="1">Shoot tissue taken approximately 20 cm above the soil surface</tissue>
    </source>
</reference>
<evidence type="ECO:0008006" key="2">
    <source>
        <dbReference type="Google" id="ProtNLM"/>
    </source>
</evidence>
<sequence>MLERYGEQLRMDSHGSIDQATKDMVRFLRENNVSLSCVNCILGSIYGSMSDVPISKKKLRTVCNKLAKDQHADDIQKTMELFREMKAEDPDFDFVVDLDNENRVRSLMWCNGRSHRMYSHFGEVVTFDTTYQTNSYDMPFGMFWRQQPLPINFVCWGSSNK</sequence>
<dbReference type="PANTHER" id="PTHR47482">
    <property type="entry name" value="OS11G0632001 PROTEIN"/>
    <property type="match status" value="1"/>
</dbReference>
<dbReference type="AlphaFoldDB" id="A0A0A8YGB2"/>
<proteinExistence type="predicted"/>
<dbReference type="PANTHER" id="PTHR47482:SF5">
    <property type="entry name" value="FAR1 DOMAIN-CONTAINING PROTEIN"/>
    <property type="match status" value="1"/>
</dbReference>
<reference evidence="1" key="2">
    <citation type="journal article" date="2015" name="Data Brief">
        <title>Shoot transcriptome of the giant reed, Arundo donax.</title>
        <authorList>
            <person name="Barrero R.A."/>
            <person name="Guerrero F.D."/>
            <person name="Moolhuijzen P."/>
            <person name="Goolsby J.A."/>
            <person name="Tidwell J."/>
            <person name="Bellgard S.E."/>
            <person name="Bellgard M.I."/>
        </authorList>
    </citation>
    <scope>NUCLEOTIDE SEQUENCE</scope>
    <source>
        <tissue evidence="1">Shoot tissue taken approximately 20 cm above the soil surface</tissue>
    </source>
</reference>
<dbReference type="EMBL" id="GBRH01272566">
    <property type="protein sequence ID" value="JAD25329.1"/>
    <property type="molecule type" value="Transcribed_RNA"/>
</dbReference>
<protein>
    <recommendedName>
        <fullName evidence="2">Protein FAR1-RELATED SEQUENCE</fullName>
    </recommendedName>
</protein>
<name>A0A0A8YGB2_ARUDO</name>
<organism evidence="1">
    <name type="scientific">Arundo donax</name>
    <name type="common">Giant reed</name>
    <name type="synonym">Donax arundinaceus</name>
    <dbReference type="NCBI Taxonomy" id="35708"/>
    <lineage>
        <taxon>Eukaryota</taxon>
        <taxon>Viridiplantae</taxon>
        <taxon>Streptophyta</taxon>
        <taxon>Embryophyta</taxon>
        <taxon>Tracheophyta</taxon>
        <taxon>Spermatophyta</taxon>
        <taxon>Magnoliopsida</taxon>
        <taxon>Liliopsida</taxon>
        <taxon>Poales</taxon>
        <taxon>Poaceae</taxon>
        <taxon>PACMAD clade</taxon>
        <taxon>Arundinoideae</taxon>
        <taxon>Arundineae</taxon>
        <taxon>Arundo</taxon>
    </lineage>
</organism>
<accession>A0A0A8YGB2</accession>